<dbReference type="InterPro" id="IPR000668">
    <property type="entry name" value="Peptidase_C1A_C"/>
</dbReference>
<dbReference type="PROSITE" id="PS00639">
    <property type="entry name" value="THIOL_PROTEASE_HIS"/>
    <property type="match status" value="1"/>
</dbReference>
<organism evidence="6 7">
    <name type="scientific">Pythium oligandrum</name>
    <name type="common">Mycoparasitic fungus</name>
    <dbReference type="NCBI Taxonomy" id="41045"/>
    <lineage>
        <taxon>Eukaryota</taxon>
        <taxon>Sar</taxon>
        <taxon>Stramenopiles</taxon>
        <taxon>Oomycota</taxon>
        <taxon>Peronosporomycetes</taxon>
        <taxon>Pythiales</taxon>
        <taxon>Pythiaceae</taxon>
        <taxon>Pythium</taxon>
    </lineage>
</organism>
<dbReference type="EMBL" id="SPLM01000036">
    <property type="protein sequence ID" value="TMW66309.1"/>
    <property type="molecule type" value="Genomic_DNA"/>
</dbReference>
<dbReference type="SMART" id="SM00645">
    <property type="entry name" value="Pept_C1"/>
    <property type="match status" value="1"/>
</dbReference>
<dbReference type="SUPFAM" id="SSF54001">
    <property type="entry name" value="Cysteine proteinases"/>
    <property type="match status" value="1"/>
</dbReference>
<feature type="region of interest" description="Disordered" evidence="3">
    <location>
        <begin position="210"/>
        <end position="333"/>
    </location>
</feature>
<evidence type="ECO:0000313" key="7">
    <source>
        <dbReference type="Proteomes" id="UP000794436"/>
    </source>
</evidence>
<dbReference type="PRINTS" id="PR00705">
    <property type="entry name" value="PAPAIN"/>
</dbReference>
<dbReference type="CDD" id="cd02248">
    <property type="entry name" value="Peptidase_C1A"/>
    <property type="match status" value="1"/>
</dbReference>
<evidence type="ECO:0000313" key="6">
    <source>
        <dbReference type="EMBL" id="TMW66309.1"/>
    </source>
</evidence>
<evidence type="ECO:0000256" key="3">
    <source>
        <dbReference type="SAM" id="MobiDB-lite"/>
    </source>
</evidence>
<comment type="similarity">
    <text evidence="1">Belongs to the peptidase C1 family.</text>
</comment>
<dbReference type="InterPro" id="IPR000169">
    <property type="entry name" value="Pept_cys_AS"/>
</dbReference>
<dbReference type="GO" id="GO:0006508">
    <property type="term" value="P:proteolysis"/>
    <property type="evidence" value="ECO:0007669"/>
    <property type="project" value="InterPro"/>
</dbReference>
<gene>
    <name evidence="6" type="ORF">Poli38472_004074</name>
</gene>
<feature type="chain" id="PRO_5035465913" description="Peptidase C1A papain C-terminal domain-containing protein" evidence="4">
    <location>
        <begin position="29"/>
        <end position="548"/>
    </location>
</feature>
<accession>A0A8K1CMN5</accession>
<keyword evidence="4" id="KW-0732">Signal</keyword>
<dbReference type="Gene3D" id="3.90.70.10">
    <property type="entry name" value="Cysteine proteinases"/>
    <property type="match status" value="1"/>
</dbReference>
<evidence type="ECO:0000256" key="4">
    <source>
        <dbReference type="SAM" id="SignalP"/>
    </source>
</evidence>
<keyword evidence="7" id="KW-1185">Reference proteome</keyword>
<dbReference type="Proteomes" id="UP000794436">
    <property type="component" value="Unassembled WGS sequence"/>
</dbReference>
<feature type="compositionally biased region" description="Low complexity" evidence="3">
    <location>
        <begin position="311"/>
        <end position="325"/>
    </location>
</feature>
<dbReference type="Pfam" id="PF00112">
    <property type="entry name" value="Peptidase_C1"/>
    <property type="match status" value="1"/>
</dbReference>
<reference evidence="6" key="1">
    <citation type="submission" date="2019-03" db="EMBL/GenBank/DDBJ databases">
        <title>Long read genome sequence of the mycoparasitic Pythium oligandrum ATCC 38472 isolated from sugarbeet rhizosphere.</title>
        <authorList>
            <person name="Gaulin E."/>
        </authorList>
    </citation>
    <scope>NUCLEOTIDE SEQUENCE</scope>
    <source>
        <strain evidence="6">ATCC 38472_TT</strain>
    </source>
</reference>
<dbReference type="InterPro" id="IPR039417">
    <property type="entry name" value="Peptidase_C1A_papain-like"/>
</dbReference>
<keyword evidence="2" id="KW-0865">Zymogen</keyword>
<dbReference type="OrthoDB" id="10253408at2759"/>
<proteinExistence type="inferred from homology"/>
<feature type="signal peptide" evidence="4">
    <location>
        <begin position="1"/>
        <end position="28"/>
    </location>
</feature>
<protein>
    <recommendedName>
        <fullName evidence="5">Peptidase C1A papain C-terminal domain-containing protein</fullName>
    </recommendedName>
</protein>
<evidence type="ECO:0000259" key="5">
    <source>
        <dbReference type="SMART" id="SM00645"/>
    </source>
</evidence>
<dbReference type="GO" id="GO:0008234">
    <property type="term" value="F:cysteine-type peptidase activity"/>
    <property type="evidence" value="ECO:0007669"/>
    <property type="project" value="InterPro"/>
</dbReference>
<dbReference type="PANTHER" id="PTHR12411">
    <property type="entry name" value="CYSTEINE PROTEASE FAMILY C1-RELATED"/>
    <property type="match status" value="1"/>
</dbReference>
<name>A0A8K1CMN5_PYTOL</name>
<dbReference type="InterPro" id="IPR038765">
    <property type="entry name" value="Papain-like_cys_pep_sf"/>
</dbReference>
<dbReference type="InterPro" id="IPR025660">
    <property type="entry name" value="Pept_his_AS"/>
</dbReference>
<sequence>MKTAAVLLNSCGLLAIATLLTENSMVMARPMHAGINYQRYLAEKEAIDDELSSWMDKFGGEAAENGWLPITESRSADEVQEDRKQRFFMAKELVEKLKQDNPDAEFTTDSPFSLLTEEEFAKYIRNEYIASGATRRLREAFGSDDDNVNPMEDVRGRGFSFEDLITNFMKKITDGSGSDGGANGGAGGSFNFMDLITNFMKKWSDDANADDKNTDGSAGIAEEDTDSKGSSADEDSDSNGNNADEIADGDASVGNDDSDSTASNADEDTSGDASVGNDDTGSESAGALTENYEPSTSRRGRRTSQPPSGPVAPVGPVAPTDAPGVTPSPAAGTGVALNGGVDWSTNKCMPPIQNQGQCGDCWAFATVAAVETGKCLTSGTLTKYSEQFVASCDNRNMGCNGGVPVYAYQFIQKNGLCTASDVPYTASSGRLGSCNSGCNKVQVGIKKIGSIRGDSGLTNTLKSHPVLVAVSAGNNAWKQYRSGVITAQQCGNAQVDHAVLAVGYDDSAIKIRNSWGGSWGENGYIRLARSTSGQGTCGVLTDITDVTF</sequence>
<evidence type="ECO:0000256" key="1">
    <source>
        <dbReference type="ARBA" id="ARBA00008455"/>
    </source>
</evidence>
<dbReference type="AlphaFoldDB" id="A0A8K1CMN5"/>
<comment type="caution">
    <text evidence="6">The sequence shown here is derived from an EMBL/GenBank/DDBJ whole genome shotgun (WGS) entry which is preliminary data.</text>
</comment>
<feature type="domain" description="Peptidase C1A papain C-terminal" evidence="5">
    <location>
        <begin position="337"/>
        <end position="547"/>
    </location>
</feature>
<dbReference type="InterPro" id="IPR013128">
    <property type="entry name" value="Peptidase_C1A"/>
</dbReference>
<dbReference type="PROSITE" id="PS00139">
    <property type="entry name" value="THIOL_PROTEASE_CYS"/>
    <property type="match status" value="1"/>
</dbReference>
<evidence type="ECO:0000256" key="2">
    <source>
        <dbReference type="ARBA" id="ARBA00023145"/>
    </source>
</evidence>